<dbReference type="AlphaFoldDB" id="A0AAP8MCZ0"/>
<keyword evidence="3" id="KW-1185">Reference proteome</keyword>
<organism evidence="2 3">
    <name type="scientific">Halioglobus japonicus</name>
    <dbReference type="NCBI Taxonomy" id="930805"/>
    <lineage>
        <taxon>Bacteria</taxon>
        <taxon>Pseudomonadati</taxon>
        <taxon>Pseudomonadota</taxon>
        <taxon>Gammaproteobacteria</taxon>
        <taxon>Cellvibrionales</taxon>
        <taxon>Halieaceae</taxon>
        <taxon>Halioglobus</taxon>
    </lineage>
</organism>
<comment type="caution">
    <text evidence="2">The sequence shown here is derived from an EMBL/GenBank/DDBJ whole genome shotgun (WGS) entry which is preliminary data.</text>
</comment>
<name>A0AAP8MCZ0_9GAMM</name>
<dbReference type="InterPro" id="IPR036661">
    <property type="entry name" value="Luciferase-like_sf"/>
</dbReference>
<dbReference type="GO" id="GO:0016705">
    <property type="term" value="F:oxidoreductase activity, acting on paired donors, with incorporation or reduction of molecular oxygen"/>
    <property type="evidence" value="ECO:0007669"/>
    <property type="project" value="InterPro"/>
</dbReference>
<protein>
    <submittedName>
        <fullName evidence="2">TIGR03617 family F420-dependent LLM class oxidoreductase</fullName>
    </submittedName>
</protein>
<sequence length="337" mass="36928">MKIDSSLMFDPARVAGMAQQLDDAGFDGAYTFEGQSDPFITVAAAAMNSQRMELMTSIAVAFSRNPMNLAYLGNDLQNLSRGRFILGLGAQVKAHIERRFSMPWSKPASRMREMVQAIRTIWDCWQTGEKLRFEGEFYQHTLMSPVFAPQPNEYGPPPIFIAGVGPVMTEVAAEVGDGYFLHPFNTAESMQSLSLAAIQRGLDKAGKSREGYQVSAQVITATGLNEESMQAAVASARNQIAFYASTPAYLPVLECHGWESLQQDANTLMREGKWAELNDLIDDDILNTFAVVGGPAEVAAKIKDRFGGQVERISPVVYQPDVELLTALRGEIAAVCQ</sequence>
<dbReference type="InterPro" id="IPR011251">
    <property type="entry name" value="Luciferase-like_dom"/>
</dbReference>
<dbReference type="EMBL" id="PKUR01000003">
    <property type="protein sequence ID" value="PLW85538.1"/>
    <property type="molecule type" value="Genomic_DNA"/>
</dbReference>
<accession>A0AAP8MCZ0</accession>
<gene>
    <name evidence="2" type="ORF">C0029_13035</name>
</gene>
<dbReference type="SUPFAM" id="SSF51679">
    <property type="entry name" value="Bacterial luciferase-like"/>
    <property type="match status" value="1"/>
</dbReference>
<dbReference type="NCBIfam" id="TIGR03617">
    <property type="entry name" value="F420_MSMEG_2256"/>
    <property type="match status" value="1"/>
</dbReference>
<dbReference type="Gene3D" id="3.20.20.30">
    <property type="entry name" value="Luciferase-like domain"/>
    <property type="match status" value="1"/>
</dbReference>
<dbReference type="InterPro" id="IPR019919">
    <property type="entry name" value="Lucif-like_OxRdtase_MSMEG_2256"/>
</dbReference>
<dbReference type="KEGG" id="hja:BST95_04475"/>
<evidence type="ECO:0000313" key="2">
    <source>
        <dbReference type="EMBL" id="PLW85538.1"/>
    </source>
</evidence>
<dbReference type="InterPro" id="IPR050564">
    <property type="entry name" value="F420-G6PD/mer"/>
</dbReference>
<dbReference type="CDD" id="cd01097">
    <property type="entry name" value="Tetrahydromethanopterin_reductase"/>
    <property type="match status" value="1"/>
</dbReference>
<evidence type="ECO:0000259" key="1">
    <source>
        <dbReference type="Pfam" id="PF00296"/>
    </source>
</evidence>
<evidence type="ECO:0000313" key="3">
    <source>
        <dbReference type="Proteomes" id="UP000235162"/>
    </source>
</evidence>
<dbReference type="PANTHER" id="PTHR43244">
    <property type="match status" value="1"/>
</dbReference>
<proteinExistence type="predicted"/>
<dbReference type="Pfam" id="PF00296">
    <property type="entry name" value="Bac_luciferase"/>
    <property type="match status" value="1"/>
</dbReference>
<feature type="domain" description="Luciferase-like" evidence="1">
    <location>
        <begin position="9"/>
        <end position="305"/>
    </location>
</feature>
<dbReference type="Proteomes" id="UP000235162">
    <property type="component" value="Unassembled WGS sequence"/>
</dbReference>
<reference evidence="2 3" key="1">
    <citation type="submission" date="2018-01" db="EMBL/GenBank/DDBJ databases">
        <title>The draft genome sequence of Halioglobus japonicus S1-36.</title>
        <authorList>
            <person name="Du Z.-J."/>
            <person name="Shi M.-J."/>
        </authorList>
    </citation>
    <scope>NUCLEOTIDE SEQUENCE [LARGE SCALE GENOMIC DNA]</scope>
    <source>
        <strain evidence="2 3">S1-36</strain>
    </source>
</reference>
<dbReference type="PANTHER" id="PTHR43244:SF2">
    <property type="entry name" value="CONSERVED HYPOTHETICAL ALANINE AND PROLINE-RICH PROTEIN"/>
    <property type="match status" value="1"/>
</dbReference>